<dbReference type="InterPro" id="IPR006311">
    <property type="entry name" value="TAT_signal"/>
</dbReference>
<dbReference type="OrthoDB" id="53047at2759"/>
<protein>
    <submittedName>
        <fullName evidence="2">Uncharacterized protein</fullName>
    </submittedName>
</protein>
<accession>A0A9N8EH39</accession>
<name>A0A9N8EH39_9STRA</name>
<reference evidence="2" key="1">
    <citation type="submission" date="2020-06" db="EMBL/GenBank/DDBJ databases">
        <authorList>
            <consortium name="Plant Systems Biology data submission"/>
        </authorList>
    </citation>
    <scope>NUCLEOTIDE SEQUENCE</scope>
    <source>
        <strain evidence="2">D6</strain>
    </source>
</reference>
<sequence length="199" mass="22432">MPRSRRQHPQLTAAASAAAAAHQQNVNPPTAAAAATGGRAVRDANEAIATTRMAAFIKDTRKALVPTATDKAYNPKIAEWEDFCRKVYAHDKFMYNMTWQKVFWFMFYQAFREQKSRGGNKKRRTEGAIFDHDDYKKVVGVFFRGNGETGETENNNQQQPREPPNPNAADFAFPQPQKPIGEQMFNGHSTSMSKRGFLD</sequence>
<evidence type="ECO:0000313" key="3">
    <source>
        <dbReference type="Proteomes" id="UP001153069"/>
    </source>
</evidence>
<dbReference type="AlphaFoldDB" id="A0A9N8EH39"/>
<evidence type="ECO:0000313" key="2">
    <source>
        <dbReference type="EMBL" id="CAB9518360.1"/>
    </source>
</evidence>
<proteinExistence type="predicted"/>
<dbReference type="Proteomes" id="UP001153069">
    <property type="component" value="Unassembled WGS sequence"/>
</dbReference>
<evidence type="ECO:0000256" key="1">
    <source>
        <dbReference type="SAM" id="MobiDB-lite"/>
    </source>
</evidence>
<feature type="region of interest" description="Disordered" evidence="1">
    <location>
        <begin position="146"/>
        <end position="199"/>
    </location>
</feature>
<dbReference type="PROSITE" id="PS51318">
    <property type="entry name" value="TAT"/>
    <property type="match status" value="1"/>
</dbReference>
<comment type="caution">
    <text evidence="2">The sequence shown here is derived from an EMBL/GenBank/DDBJ whole genome shotgun (WGS) entry which is preliminary data.</text>
</comment>
<organism evidence="2 3">
    <name type="scientific">Seminavis robusta</name>
    <dbReference type="NCBI Taxonomy" id="568900"/>
    <lineage>
        <taxon>Eukaryota</taxon>
        <taxon>Sar</taxon>
        <taxon>Stramenopiles</taxon>
        <taxon>Ochrophyta</taxon>
        <taxon>Bacillariophyta</taxon>
        <taxon>Bacillariophyceae</taxon>
        <taxon>Bacillariophycidae</taxon>
        <taxon>Naviculales</taxon>
        <taxon>Naviculaceae</taxon>
        <taxon>Seminavis</taxon>
    </lineage>
</organism>
<gene>
    <name evidence="2" type="ORF">SEMRO_927_G221130.1</name>
</gene>
<keyword evidence="3" id="KW-1185">Reference proteome</keyword>
<dbReference type="EMBL" id="CAICTM010000925">
    <property type="protein sequence ID" value="CAB9518360.1"/>
    <property type="molecule type" value="Genomic_DNA"/>
</dbReference>